<reference evidence="4 5" key="1">
    <citation type="submission" date="2018-01" db="EMBL/GenBank/DDBJ databases">
        <title>The draft genome sequence of Halioglobus lutimaris HF004.</title>
        <authorList>
            <person name="Du Z.-J."/>
            <person name="Shi M.-J."/>
        </authorList>
    </citation>
    <scope>NUCLEOTIDE SEQUENCE [LARGE SCALE GENOMIC DNA]</scope>
    <source>
        <strain evidence="4 5">HF004</strain>
    </source>
</reference>
<dbReference type="RefSeq" id="WP_101518119.1">
    <property type="nucleotide sequence ID" value="NZ_PKUS01000012.1"/>
</dbReference>
<dbReference type="InterPro" id="IPR053724">
    <property type="entry name" value="OMP_A26_sf"/>
</dbReference>
<protein>
    <recommendedName>
        <fullName evidence="3">Outer membrane protein beta-barrel domain-containing protein</fullName>
    </recommendedName>
</protein>
<dbReference type="Gene3D" id="2.40.128.90">
    <property type="entry name" value="OMPT-like"/>
    <property type="match status" value="1"/>
</dbReference>
<feature type="signal peptide" evidence="2">
    <location>
        <begin position="1"/>
        <end position="23"/>
    </location>
</feature>
<evidence type="ECO:0000256" key="2">
    <source>
        <dbReference type="SAM" id="SignalP"/>
    </source>
</evidence>
<gene>
    <name evidence="4" type="ORF">C0039_11470</name>
</gene>
<keyword evidence="5" id="KW-1185">Reference proteome</keyword>
<comment type="caution">
    <text evidence="4">The sequence shown here is derived from an EMBL/GenBank/DDBJ whole genome shotgun (WGS) entry which is preliminary data.</text>
</comment>
<proteinExistence type="predicted"/>
<name>A0A2N5X2A6_9GAMM</name>
<dbReference type="AlphaFoldDB" id="A0A2N5X2A6"/>
<dbReference type="InterPro" id="IPR027385">
    <property type="entry name" value="Beta-barrel_OMP"/>
</dbReference>
<dbReference type="InterPro" id="IPR011250">
    <property type="entry name" value="OMP/PagP_B-barrel"/>
</dbReference>
<evidence type="ECO:0000256" key="1">
    <source>
        <dbReference type="ARBA" id="ARBA00022729"/>
    </source>
</evidence>
<keyword evidence="1 2" id="KW-0732">Signal</keyword>
<dbReference type="Pfam" id="PF13505">
    <property type="entry name" value="OMP_b-brl"/>
    <property type="match status" value="1"/>
</dbReference>
<dbReference type="SUPFAM" id="SSF56925">
    <property type="entry name" value="OMPA-like"/>
    <property type="match status" value="1"/>
</dbReference>
<evidence type="ECO:0000313" key="5">
    <source>
        <dbReference type="Proteomes" id="UP000235005"/>
    </source>
</evidence>
<feature type="chain" id="PRO_5014950588" description="Outer membrane protein beta-barrel domain-containing protein" evidence="2">
    <location>
        <begin position="24"/>
        <end position="253"/>
    </location>
</feature>
<organism evidence="4 5">
    <name type="scientific">Pseudohalioglobus lutimaris</name>
    <dbReference type="NCBI Taxonomy" id="1737061"/>
    <lineage>
        <taxon>Bacteria</taxon>
        <taxon>Pseudomonadati</taxon>
        <taxon>Pseudomonadota</taxon>
        <taxon>Gammaproteobacteria</taxon>
        <taxon>Cellvibrionales</taxon>
        <taxon>Halieaceae</taxon>
        <taxon>Pseudohalioglobus</taxon>
    </lineage>
</organism>
<accession>A0A2N5X2A6</accession>
<sequence>MKWNTRCVAMPALAFLYAGCATAVEVTLIPRAEIGFTQYTLDVKDSPFASGTSDTLSYKLQTVAPLLRVGLTAAVGKAYLDGYFHQTAEASEDLNIQALGYSEGLDGDKQEYSLTGGYRLWERASVYAGYRWSDTTVTGDGGTDYKFEHDGFYLGGGYAIPLTDTGGLSLSAAYGFLDADLDTLFAGAFKFSETGDGDGLKLSVAWKAALNEQVSYSLSADYVKYDFDMKSPDGDYDIEETDIQMRIGLAYTF</sequence>
<evidence type="ECO:0000313" key="4">
    <source>
        <dbReference type="EMBL" id="PLW68627.1"/>
    </source>
</evidence>
<evidence type="ECO:0000259" key="3">
    <source>
        <dbReference type="Pfam" id="PF13505"/>
    </source>
</evidence>
<feature type="domain" description="Outer membrane protein beta-barrel" evidence="3">
    <location>
        <begin position="96"/>
        <end position="253"/>
    </location>
</feature>
<dbReference type="EMBL" id="PKUS01000012">
    <property type="protein sequence ID" value="PLW68627.1"/>
    <property type="molecule type" value="Genomic_DNA"/>
</dbReference>
<dbReference type="Proteomes" id="UP000235005">
    <property type="component" value="Unassembled WGS sequence"/>
</dbReference>